<dbReference type="PANTHER" id="PTHR14911:SF13">
    <property type="entry name" value="TRNA (GUANINE(6)-N2)-METHYLTRANSFERASE THUMP3"/>
    <property type="match status" value="1"/>
</dbReference>
<accession>A0A1B6LJN9</accession>
<evidence type="ECO:0000256" key="1">
    <source>
        <dbReference type="ARBA" id="ARBA00004496"/>
    </source>
</evidence>
<dbReference type="InterPro" id="IPR000241">
    <property type="entry name" value="RlmKL-like_Mtase"/>
</dbReference>
<reference evidence="6" key="1">
    <citation type="submission" date="2015-11" db="EMBL/GenBank/DDBJ databases">
        <title>De novo transcriptome assembly of four potential Pierce s Disease insect vectors from Arizona vineyards.</title>
        <authorList>
            <person name="Tassone E.E."/>
        </authorList>
    </citation>
    <scope>NUCLEOTIDE SEQUENCE</scope>
</reference>
<dbReference type="AlphaFoldDB" id="A0A1B6LJN9"/>
<dbReference type="PANTHER" id="PTHR14911">
    <property type="entry name" value="THUMP DOMAIN-CONTAINING"/>
    <property type="match status" value="1"/>
</dbReference>
<keyword evidence="2" id="KW-0808">Transferase</keyword>
<dbReference type="InterPro" id="IPR029063">
    <property type="entry name" value="SAM-dependent_MTases_sf"/>
</dbReference>
<proteinExistence type="predicted"/>
<evidence type="ECO:0000313" key="6">
    <source>
        <dbReference type="EMBL" id="JAT23905.1"/>
    </source>
</evidence>
<dbReference type="PROSITE" id="PS51165">
    <property type="entry name" value="THUMP"/>
    <property type="match status" value="1"/>
</dbReference>
<dbReference type="Gene3D" id="3.40.50.150">
    <property type="entry name" value="Vaccinia Virus protein VP39"/>
    <property type="match status" value="1"/>
</dbReference>
<name>A0A1B6LJN9_9HEMI</name>
<dbReference type="GO" id="GO:0003723">
    <property type="term" value="F:RNA binding"/>
    <property type="evidence" value="ECO:0007669"/>
    <property type="project" value="UniProtKB-UniRule"/>
</dbReference>
<dbReference type="GO" id="GO:0043527">
    <property type="term" value="C:tRNA methyltransferase complex"/>
    <property type="evidence" value="ECO:0007669"/>
    <property type="project" value="UniProtKB-ARBA"/>
</dbReference>
<keyword evidence="2" id="KW-0489">Methyltransferase</keyword>
<keyword evidence="3" id="KW-0819">tRNA processing</keyword>
<dbReference type="SUPFAM" id="SSF143437">
    <property type="entry name" value="THUMP domain-like"/>
    <property type="match status" value="1"/>
</dbReference>
<dbReference type="GO" id="GO:0016423">
    <property type="term" value="F:tRNA (guanine) methyltransferase activity"/>
    <property type="evidence" value="ECO:0007669"/>
    <property type="project" value="TreeGrafter"/>
</dbReference>
<dbReference type="InterPro" id="IPR004114">
    <property type="entry name" value="THUMP_dom"/>
</dbReference>
<evidence type="ECO:0000256" key="3">
    <source>
        <dbReference type="ARBA" id="ARBA00022694"/>
    </source>
</evidence>
<gene>
    <name evidence="6" type="ORF">g.7733</name>
</gene>
<keyword evidence="4" id="KW-0694">RNA-binding</keyword>
<evidence type="ECO:0000256" key="4">
    <source>
        <dbReference type="PROSITE-ProRule" id="PRU00529"/>
    </source>
</evidence>
<dbReference type="EMBL" id="GEBQ01016072">
    <property type="protein sequence ID" value="JAT23905.1"/>
    <property type="molecule type" value="Transcribed_RNA"/>
</dbReference>
<dbReference type="Pfam" id="PF02926">
    <property type="entry name" value="THUMP"/>
    <property type="match status" value="1"/>
</dbReference>
<dbReference type="CDD" id="cd11715">
    <property type="entry name" value="THUMP_AdoMetMT"/>
    <property type="match status" value="1"/>
</dbReference>
<dbReference type="FunFam" id="3.40.50.150:FF:000073">
    <property type="entry name" value="THUMP domain containing 3"/>
    <property type="match status" value="1"/>
</dbReference>
<dbReference type="GO" id="GO:0005737">
    <property type="term" value="C:cytoplasm"/>
    <property type="evidence" value="ECO:0007669"/>
    <property type="project" value="UniProtKB-SubCell"/>
</dbReference>
<dbReference type="Pfam" id="PF01170">
    <property type="entry name" value="UPF0020"/>
    <property type="match status" value="1"/>
</dbReference>
<evidence type="ECO:0000259" key="5">
    <source>
        <dbReference type="PROSITE" id="PS51165"/>
    </source>
</evidence>
<comment type="subcellular location">
    <subcellularLocation>
        <location evidence="1">Cytoplasm</location>
    </subcellularLocation>
</comment>
<dbReference type="Gene3D" id="3.30.2130.30">
    <property type="match status" value="1"/>
</dbReference>
<feature type="domain" description="THUMP" evidence="5">
    <location>
        <begin position="107"/>
        <end position="238"/>
    </location>
</feature>
<dbReference type="SMART" id="SM00981">
    <property type="entry name" value="THUMP"/>
    <property type="match status" value="1"/>
</dbReference>
<organism evidence="6">
    <name type="scientific">Graphocephala atropunctata</name>
    <dbReference type="NCBI Taxonomy" id="36148"/>
    <lineage>
        <taxon>Eukaryota</taxon>
        <taxon>Metazoa</taxon>
        <taxon>Ecdysozoa</taxon>
        <taxon>Arthropoda</taxon>
        <taxon>Hexapoda</taxon>
        <taxon>Insecta</taxon>
        <taxon>Pterygota</taxon>
        <taxon>Neoptera</taxon>
        <taxon>Paraneoptera</taxon>
        <taxon>Hemiptera</taxon>
        <taxon>Auchenorrhyncha</taxon>
        <taxon>Membracoidea</taxon>
        <taxon>Cicadellidae</taxon>
        <taxon>Cicadellinae</taxon>
        <taxon>Cicadellini</taxon>
        <taxon>Graphocephala</taxon>
    </lineage>
</organism>
<protein>
    <recommendedName>
        <fullName evidence="5">THUMP domain-containing protein</fullName>
    </recommendedName>
</protein>
<sequence>MVRILNYRILTKFRDMNLQTVFKDGSKGLITVEATVDTGFENVALDECKEVFGSELLAVTSRGRIFFTIHQEKYEKVHELRSIDNLYLVSALIPNLNFSSDDKDIDLELIKILAETLEWKTALGIWKECTTFNGNLYPTIEEHDESSKMKIKLLEKLNSQGMTDRIAVTSVLNSSSSVLRFRVTCNRSGKHSFGSMDAARDFGGKLHDVFHWVVDLTSYNIDIVLNIIDNMAYVALGLTRQSKHRRNITHFGPTTLRATVCYNLLRLSSPQVGDIVIDPLCGGGSIPIEGALAYPSTYQICGDSHDKAVNRSRCNIESQKDKSLSVDVLQWNATSLPLLTASVDVFVTDLPFGKRSGHKKDNRVLYKEVLMELGRVVRPHSGRAVLLTHDKRTFVRVLPQTCGLWKQTKVLGVNLGGLQAGVFLLLRTAKVYVK</sequence>
<dbReference type="SUPFAM" id="SSF53335">
    <property type="entry name" value="S-adenosyl-L-methionine-dependent methyltransferases"/>
    <property type="match status" value="1"/>
</dbReference>
<evidence type="ECO:0000256" key="2">
    <source>
        <dbReference type="ARBA" id="ARBA00022603"/>
    </source>
</evidence>
<dbReference type="GO" id="GO:0030488">
    <property type="term" value="P:tRNA methylation"/>
    <property type="evidence" value="ECO:0007669"/>
    <property type="project" value="TreeGrafter"/>
</dbReference>